<sequence length="68" mass="7381">MEGLREQGDEYNEDAAVEREVVERADIEGDMVSEAKGGIIGAIVEAIKRKLTMPNEEDVSDEGKEGDG</sequence>
<name>A0AAD3T5Q9_NEPGR</name>
<organism evidence="1 2">
    <name type="scientific">Nepenthes gracilis</name>
    <name type="common">Slender pitcher plant</name>
    <dbReference type="NCBI Taxonomy" id="150966"/>
    <lineage>
        <taxon>Eukaryota</taxon>
        <taxon>Viridiplantae</taxon>
        <taxon>Streptophyta</taxon>
        <taxon>Embryophyta</taxon>
        <taxon>Tracheophyta</taxon>
        <taxon>Spermatophyta</taxon>
        <taxon>Magnoliopsida</taxon>
        <taxon>eudicotyledons</taxon>
        <taxon>Gunneridae</taxon>
        <taxon>Pentapetalae</taxon>
        <taxon>Caryophyllales</taxon>
        <taxon>Nepenthaceae</taxon>
        <taxon>Nepenthes</taxon>
    </lineage>
</organism>
<dbReference type="Proteomes" id="UP001279734">
    <property type="component" value="Unassembled WGS sequence"/>
</dbReference>
<dbReference type="EMBL" id="BSYO01000025">
    <property type="protein sequence ID" value="GMH23182.1"/>
    <property type="molecule type" value="Genomic_DNA"/>
</dbReference>
<comment type="caution">
    <text evidence="1">The sequence shown here is derived from an EMBL/GenBank/DDBJ whole genome shotgun (WGS) entry which is preliminary data.</text>
</comment>
<dbReference type="AlphaFoldDB" id="A0AAD3T5Q9"/>
<reference evidence="1" key="1">
    <citation type="submission" date="2023-05" db="EMBL/GenBank/DDBJ databases">
        <title>Nepenthes gracilis genome sequencing.</title>
        <authorList>
            <person name="Fukushima K."/>
        </authorList>
    </citation>
    <scope>NUCLEOTIDE SEQUENCE</scope>
    <source>
        <strain evidence="1">SING2019-196</strain>
    </source>
</reference>
<evidence type="ECO:0000313" key="1">
    <source>
        <dbReference type="EMBL" id="GMH23182.1"/>
    </source>
</evidence>
<keyword evidence="2" id="KW-1185">Reference proteome</keyword>
<protein>
    <submittedName>
        <fullName evidence="1">Uncharacterized protein</fullName>
    </submittedName>
</protein>
<evidence type="ECO:0000313" key="2">
    <source>
        <dbReference type="Proteomes" id="UP001279734"/>
    </source>
</evidence>
<gene>
    <name evidence="1" type="ORF">Nepgr_025025</name>
</gene>
<accession>A0AAD3T5Q9</accession>
<proteinExistence type="predicted"/>